<dbReference type="STRING" id="670580.A0A1X6MZW7"/>
<dbReference type="Proteomes" id="UP000194127">
    <property type="component" value="Unassembled WGS sequence"/>
</dbReference>
<dbReference type="InterPro" id="IPR029044">
    <property type="entry name" value="Nucleotide-diphossugar_trans"/>
</dbReference>
<keyword evidence="3" id="KW-1185">Reference proteome</keyword>
<dbReference type="SUPFAM" id="SSF53448">
    <property type="entry name" value="Nucleotide-diphospho-sugar transferases"/>
    <property type="match status" value="1"/>
</dbReference>
<proteinExistence type="predicted"/>
<gene>
    <name evidence="2" type="ORF">POSPLADRAFT_1144004</name>
</gene>
<organism evidence="2 3">
    <name type="scientific">Postia placenta MAD-698-R-SB12</name>
    <dbReference type="NCBI Taxonomy" id="670580"/>
    <lineage>
        <taxon>Eukaryota</taxon>
        <taxon>Fungi</taxon>
        <taxon>Dikarya</taxon>
        <taxon>Basidiomycota</taxon>
        <taxon>Agaricomycotina</taxon>
        <taxon>Agaricomycetes</taxon>
        <taxon>Polyporales</taxon>
        <taxon>Adustoporiaceae</taxon>
        <taxon>Rhodonia</taxon>
    </lineage>
</organism>
<dbReference type="GeneID" id="36330596"/>
<dbReference type="InterPro" id="IPR002495">
    <property type="entry name" value="Glyco_trans_8"/>
</dbReference>
<keyword evidence="1" id="KW-0472">Membrane</keyword>
<reference evidence="2 3" key="1">
    <citation type="submission" date="2017-04" db="EMBL/GenBank/DDBJ databases">
        <title>Genome Sequence of the Model Brown-Rot Fungus Postia placenta SB12.</title>
        <authorList>
            <consortium name="DOE Joint Genome Institute"/>
            <person name="Gaskell J."/>
            <person name="Kersten P."/>
            <person name="Larrondo L.F."/>
            <person name="Canessa P."/>
            <person name="Martinez D."/>
            <person name="Hibbett D."/>
            <person name="Schmoll M."/>
            <person name="Kubicek C.P."/>
            <person name="Martinez A.T."/>
            <person name="Yadav J."/>
            <person name="Master E."/>
            <person name="Magnuson J.K."/>
            <person name="James T."/>
            <person name="Yaver D."/>
            <person name="Berka R."/>
            <person name="Labutti K."/>
            <person name="Lipzen A."/>
            <person name="Aerts A."/>
            <person name="Barry K."/>
            <person name="Henrissat B."/>
            <person name="Blanchette R."/>
            <person name="Grigoriev I."/>
            <person name="Cullen D."/>
        </authorList>
    </citation>
    <scope>NUCLEOTIDE SEQUENCE [LARGE SCALE GENOMIC DNA]</scope>
    <source>
        <strain evidence="2 3">MAD-698-R-SB12</strain>
    </source>
</reference>
<keyword evidence="2" id="KW-0808">Transferase</keyword>
<dbReference type="AlphaFoldDB" id="A0A1X6MZW7"/>
<evidence type="ECO:0000256" key="1">
    <source>
        <dbReference type="SAM" id="Phobius"/>
    </source>
</evidence>
<evidence type="ECO:0000313" key="3">
    <source>
        <dbReference type="Proteomes" id="UP000194127"/>
    </source>
</evidence>
<feature type="transmembrane region" description="Helical" evidence="1">
    <location>
        <begin position="28"/>
        <end position="50"/>
    </location>
</feature>
<evidence type="ECO:0000313" key="2">
    <source>
        <dbReference type="EMBL" id="OSX61766.1"/>
    </source>
</evidence>
<dbReference type="OrthoDB" id="2014201at2759"/>
<sequence>MYFLSRYKDYTPLWSDVAALKQTSRQNVVRIIAALVLLAASAVLNVYFIYKLSHRWFTTPLDNYQHLNVHPIVNEAFYSSLAKPAADETAVVTCMYTDSYATAIANLGHSLSRVNSTARRILFYLPEHISDEALCIASATGFTPHPVSRIAPPHNGEGTHARFMDAYSKLNLWTLGDEGVRAVVHLDADTLVVRNFDELFALPFNFGAVPDVYVGSHGFALEFNTGVIFARPSTEVFRDMMAKMQTASYDGIQADQAFLNQYYAAEAVRLPYVYNANLAIKKRKPGMWEDLRNRTRIVHYTLVKPFLAEEDNSGKTVLDMHSLAENVRHRMGEFDGAFDEELQTWLEVWNETYRIYNDALTQCGSIKSRS</sequence>
<dbReference type="GO" id="GO:0016757">
    <property type="term" value="F:glycosyltransferase activity"/>
    <property type="evidence" value="ECO:0007669"/>
    <property type="project" value="InterPro"/>
</dbReference>
<dbReference type="PANTHER" id="PTHR11183">
    <property type="entry name" value="GLYCOGENIN SUBFAMILY MEMBER"/>
    <property type="match status" value="1"/>
</dbReference>
<dbReference type="RefSeq" id="XP_024338560.1">
    <property type="nucleotide sequence ID" value="XM_024485647.1"/>
</dbReference>
<protein>
    <submittedName>
        <fullName evidence="2">Glycosyltransferase family 8 protein</fullName>
    </submittedName>
</protein>
<keyword evidence="1" id="KW-1133">Transmembrane helix</keyword>
<keyword evidence="1" id="KW-0812">Transmembrane</keyword>
<name>A0A1X6MZW7_9APHY</name>
<dbReference type="InterPro" id="IPR050587">
    <property type="entry name" value="GNT1/Glycosyltrans_8"/>
</dbReference>
<dbReference type="Gene3D" id="3.90.550.10">
    <property type="entry name" value="Spore Coat Polysaccharide Biosynthesis Protein SpsA, Chain A"/>
    <property type="match status" value="1"/>
</dbReference>
<accession>A0A1X6MZW7</accession>
<dbReference type="EMBL" id="KZ110598">
    <property type="protein sequence ID" value="OSX61766.1"/>
    <property type="molecule type" value="Genomic_DNA"/>
</dbReference>
<dbReference type="Pfam" id="PF01501">
    <property type="entry name" value="Glyco_transf_8"/>
    <property type="match status" value="1"/>
</dbReference>